<evidence type="ECO:0000256" key="5">
    <source>
        <dbReference type="ARBA" id="ARBA00022737"/>
    </source>
</evidence>
<dbReference type="GO" id="GO:0000462">
    <property type="term" value="P:maturation of SSU-rRNA from tricistronic rRNA transcript (SSU-rRNA, 5.8S rRNA, LSU-rRNA)"/>
    <property type="evidence" value="ECO:0007669"/>
    <property type="project" value="TreeGrafter"/>
</dbReference>
<protein>
    <recommendedName>
        <fullName evidence="3">Nucleolar protein 10</fullName>
    </recommendedName>
</protein>
<dbReference type="VEuPathDB" id="VectorBase:MDOA005969"/>
<evidence type="ECO:0000259" key="8">
    <source>
        <dbReference type="Pfam" id="PF08159"/>
    </source>
</evidence>
<dbReference type="RefSeq" id="XP_005188320.1">
    <property type="nucleotide sequence ID" value="XM_005188263.3"/>
</dbReference>
<keyword evidence="5" id="KW-0677">Repeat</keyword>
<dbReference type="InterPro" id="IPR001680">
    <property type="entry name" value="WD40_rpt"/>
</dbReference>
<dbReference type="Proteomes" id="UP001652621">
    <property type="component" value="Unplaced"/>
</dbReference>
<evidence type="ECO:0000256" key="3">
    <source>
        <dbReference type="ARBA" id="ARBA00015517"/>
    </source>
</evidence>
<dbReference type="STRING" id="7370.A0A1I8MKS0"/>
<evidence type="ECO:0000256" key="2">
    <source>
        <dbReference type="ARBA" id="ARBA00005264"/>
    </source>
</evidence>
<evidence type="ECO:0000259" key="10">
    <source>
        <dbReference type="Pfam" id="PF23098"/>
    </source>
</evidence>
<feature type="domain" description="Nucleolar protein 10-like second" evidence="9">
    <location>
        <begin position="365"/>
        <end position="413"/>
    </location>
</feature>
<feature type="compositionally biased region" description="Basic and acidic residues" evidence="7">
    <location>
        <begin position="528"/>
        <end position="537"/>
    </location>
</feature>
<dbReference type="PANTHER" id="PTHR14927">
    <property type="entry name" value="NUCLEOLAR PROTEIN 10"/>
    <property type="match status" value="1"/>
</dbReference>
<keyword evidence="12" id="KW-1185">Reference proteome</keyword>
<keyword evidence="4" id="KW-0853">WD repeat</keyword>
<feature type="compositionally biased region" description="Basic and acidic residues" evidence="7">
    <location>
        <begin position="567"/>
        <end position="590"/>
    </location>
</feature>
<reference evidence="11" key="1">
    <citation type="submission" date="2020-05" db="UniProtKB">
        <authorList>
            <consortium name="EnsemblMetazoa"/>
        </authorList>
    </citation>
    <scope>IDENTIFICATION</scope>
    <source>
        <strain evidence="11">Aabys</strain>
    </source>
</reference>
<dbReference type="eggNOG" id="KOG2321">
    <property type="taxonomic scope" value="Eukaryota"/>
</dbReference>
<dbReference type="Pfam" id="PF08159">
    <property type="entry name" value="NUC153"/>
    <property type="match status" value="1"/>
</dbReference>
<feature type="domain" description="Nucleolar protein 10-like N-terminal" evidence="10">
    <location>
        <begin position="2"/>
        <end position="360"/>
    </location>
</feature>
<feature type="domain" description="NUC153" evidence="8">
    <location>
        <begin position="476"/>
        <end position="503"/>
    </location>
</feature>
<dbReference type="OrthoDB" id="273340at2759"/>
<dbReference type="InterPro" id="IPR015943">
    <property type="entry name" value="WD40/YVTN_repeat-like_dom_sf"/>
</dbReference>
<evidence type="ECO:0000256" key="7">
    <source>
        <dbReference type="SAM" id="MobiDB-lite"/>
    </source>
</evidence>
<dbReference type="SUPFAM" id="SSF50978">
    <property type="entry name" value="WD40 repeat-like"/>
    <property type="match status" value="1"/>
</dbReference>
<keyword evidence="6" id="KW-0539">Nucleus</keyword>
<dbReference type="InterPro" id="IPR056551">
    <property type="entry name" value="Beta-prop_NOL10_N"/>
</dbReference>
<proteinExistence type="inferred from homology"/>
<dbReference type="InterPro" id="IPR040382">
    <property type="entry name" value="NOL10/Enp2"/>
</dbReference>
<dbReference type="AlphaFoldDB" id="A0A1I8MKS0"/>
<name>A0A1I8MKS0_MUSDO</name>
<dbReference type="GO" id="GO:0032040">
    <property type="term" value="C:small-subunit processome"/>
    <property type="evidence" value="ECO:0007669"/>
    <property type="project" value="TreeGrafter"/>
</dbReference>
<dbReference type="KEGG" id="mde:101890162"/>
<feature type="compositionally biased region" description="Acidic residues" evidence="7">
    <location>
        <begin position="538"/>
        <end position="556"/>
    </location>
</feature>
<dbReference type="PANTHER" id="PTHR14927:SF0">
    <property type="entry name" value="NUCLEOLAR PROTEIN 10"/>
    <property type="match status" value="1"/>
</dbReference>
<dbReference type="InterPro" id="IPR056550">
    <property type="entry name" value="NOL10_2nd"/>
</dbReference>
<evidence type="ECO:0000313" key="12">
    <source>
        <dbReference type="Proteomes" id="UP001652621"/>
    </source>
</evidence>
<organism evidence="11">
    <name type="scientific">Musca domestica</name>
    <name type="common">House fly</name>
    <dbReference type="NCBI Taxonomy" id="7370"/>
    <lineage>
        <taxon>Eukaryota</taxon>
        <taxon>Metazoa</taxon>
        <taxon>Ecdysozoa</taxon>
        <taxon>Arthropoda</taxon>
        <taxon>Hexapoda</taxon>
        <taxon>Insecta</taxon>
        <taxon>Pterygota</taxon>
        <taxon>Neoptera</taxon>
        <taxon>Endopterygota</taxon>
        <taxon>Diptera</taxon>
        <taxon>Brachycera</taxon>
        <taxon>Muscomorpha</taxon>
        <taxon>Muscoidea</taxon>
        <taxon>Muscidae</taxon>
        <taxon>Musca</taxon>
    </lineage>
</organism>
<dbReference type="GO" id="GO:0030686">
    <property type="term" value="C:90S preribosome"/>
    <property type="evidence" value="ECO:0007669"/>
    <property type="project" value="TreeGrafter"/>
</dbReference>
<sequence>MFVNEVNDVKIYNLSAGKSVPEWLTDRRKRSQLMKKVDSRRQIELIQDFDMPGVCTSIRMSPDMQYILATGTYKPRVKCFEVSNLSIKFERCFDSEVTTFEVISDDYSKMVFLQCDRYVEIHAAHGRHYRLRIPRFGRDMKYHKPSCDLFIVGTTKEIYRLNLERGQFLQPYESEASCINACDVSSEHGLLMVGTKEGTVEAWDPRTKTKCSTLDVAIKLPGVKEFPSVSALKFKDGLHMGVGTNSGHVLLYDIRSKEPLLVKDHLNKVPIKRLAFNQNHNAVYSLDEAMLKLWDEQTGKQIAYIESTSSFNDFCTVPDTGMFFLAQEDVKMLTFYVPAMGPAPRWCSFLDNLTEEIESEVVENMYDDYQFVTQKELEELGLEHLIGSNLLKAYMHGYFIDARLYNRAKSIVDPFAFERFRKEKIRQEIESERKPRLQLSSKLPKVNQELALKIIEEQTNPTAKQAAKQAPNLLEDNRFKAMFENTDFSIDKNAEEYKLLAPVLNRLEKSKLKEIKKRIEVARVNELHEEENKPHEESDNDEDLFGLEKSDDDDDKDSSGAESSDDENVKEFAKEMKKAYKDVKKQRKEELEDMDVEENQPKTSQKLPAQQTNGAKPKEFKMYSLQTSAEMSSVKRGMMKVSLADRVSKVEETNSKVQTIGSSGNRQMTFDLKKKDLRKRELQLKQHREERKKLIRPIKSLKLKKVNFK</sequence>
<comment type="subcellular location">
    <subcellularLocation>
        <location evidence="1">Nucleus</location>
        <location evidence="1">Nucleolus</location>
    </subcellularLocation>
</comment>
<evidence type="ECO:0000313" key="13">
    <source>
        <dbReference type="RefSeq" id="XP_005188320.1"/>
    </source>
</evidence>
<evidence type="ECO:0000313" key="11">
    <source>
        <dbReference type="EnsemblMetazoa" id="MDOA005969-PA"/>
    </source>
</evidence>
<dbReference type="EnsemblMetazoa" id="MDOA005969-RA">
    <property type="protein sequence ID" value="MDOA005969-PA"/>
    <property type="gene ID" value="MDOA005969"/>
</dbReference>
<dbReference type="InterPro" id="IPR036322">
    <property type="entry name" value="WD40_repeat_dom_sf"/>
</dbReference>
<dbReference type="Pfam" id="PF23097">
    <property type="entry name" value="NOL10_2nd"/>
    <property type="match status" value="1"/>
</dbReference>
<feature type="region of interest" description="Disordered" evidence="7">
    <location>
        <begin position="528"/>
        <end position="619"/>
    </location>
</feature>
<evidence type="ECO:0000256" key="6">
    <source>
        <dbReference type="ARBA" id="ARBA00023242"/>
    </source>
</evidence>
<evidence type="ECO:0000259" key="9">
    <source>
        <dbReference type="Pfam" id="PF23097"/>
    </source>
</evidence>
<reference evidence="13" key="2">
    <citation type="submission" date="2025-04" db="UniProtKB">
        <authorList>
            <consortium name="RefSeq"/>
        </authorList>
    </citation>
    <scope>IDENTIFICATION</scope>
    <source>
        <strain evidence="13">Aabys</strain>
    </source>
</reference>
<dbReference type="InterPro" id="IPR012580">
    <property type="entry name" value="NUC153"/>
</dbReference>
<evidence type="ECO:0000256" key="1">
    <source>
        <dbReference type="ARBA" id="ARBA00004604"/>
    </source>
</evidence>
<accession>A0A1I8MKS0</accession>
<dbReference type="Pfam" id="PF23098">
    <property type="entry name" value="Beta-prop_NOL10_N"/>
    <property type="match status" value="1"/>
</dbReference>
<dbReference type="VEuPathDB" id="VectorBase:MDOMA2_005191"/>
<comment type="similarity">
    <text evidence="2">Belongs to the WD repeat NOL10/ENP2 family.</text>
</comment>
<feature type="compositionally biased region" description="Polar residues" evidence="7">
    <location>
        <begin position="601"/>
        <end position="614"/>
    </location>
</feature>
<evidence type="ECO:0000256" key="4">
    <source>
        <dbReference type="ARBA" id="ARBA00022574"/>
    </source>
</evidence>
<dbReference type="Gene3D" id="2.130.10.10">
    <property type="entry name" value="YVTN repeat-like/Quinoprotein amine dehydrogenase"/>
    <property type="match status" value="1"/>
</dbReference>
<gene>
    <name evidence="11" type="primary">101890162</name>
    <name evidence="13" type="synonym">LOC101890162</name>
</gene>
<dbReference type="SMART" id="SM00320">
    <property type="entry name" value="WD40"/>
    <property type="match status" value="4"/>
</dbReference>